<dbReference type="Gene3D" id="1.10.10.1550">
    <property type="entry name" value="ROS/MUCR transcriptional regulator protein"/>
    <property type="match status" value="1"/>
</dbReference>
<dbReference type="Pfam" id="PF05443">
    <property type="entry name" value="ROS_MUCR"/>
    <property type="match status" value="1"/>
</dbReference>
<dbReference type="InterPro" id="IPR041920">
    <property type="entry name" value="ROS/MUCR_sf"/>
</dbReference>
<dbReference type="AlphaFoldDB" id="A0A420WIZ7"/>
<dbReference type="GO" id="GO:0008270">
    <property type="term" value="F:zinc ion binding"/>
    <property type="evidence" value="ECO:0007669"/>
    <property type="project" value="InterPro"/>
</dbReference>
<comment type="similarity">
    <text evidence="1">Belongs to the ros/MucR family.</text>
</comment>
<organism evidence="2 3">
    <name type="scientific">Litorimonas taeanensis</name>
    <dbReference type="NCBI Taxonomy" id="568099"/>
    <lineage>
        <taxon>Bacteria</taxon>
        <taxon>Pseudomonadati</taxon>
        <taxon>Pseudomonadota</taxon>
        <taxon>Alphaproteobacteria</taxon>
        <taxon>Maricaulales</taxon>
        <taxon>Robiginitomaculaceae</taxon>
    </lineage>
</organism>
<dbReference type="GO" id="GO:0006355">
    <property type="term" value="P:regulation of DNA-templated transcription"/>
    <property type="evidence" value="ECO:0007669"/>
    <property type="project" value="InterPro"/>
</dbReference>
<dbReference type="Proteomes" id="UP000282211">
    <property type="component" value="Unassembled WGS sequence"/>
</dbReference>
<dbReference type="InterPro" id="IPR008807">
    <property type="entry name" value="ROS_MUCR"/>
</dbReference>
<evidence type="ECO:0000313" key="2">
    <source>
        <dbReference type="EMBL" id="RKQ70895.1"/>
    </source>
</evidence>
<dbReference type="GO" id="GO:0003677">
    <property type="term" value="F:DNA binding"/>
    <property type="evidence" value="ECO:0007669"/>
    <property type="project" value="InterPro"/>
</dbReference>
<proteinExistence type="inferred from homology"/>
<accession>A0A420WIZ7</accession>
<gene>
    <name evidence="2" type="ORF">DES40_0198</name>
</gene>
<reference evidence="2 3" key="1">
    <citation type="submission" date="2018-10" db="EMBL/GenBank/DDBJ databases">
        <title>Genomic Encyclopedia of Type Strains, Phase IV (KMG-IV): sequencing the most valuable type-strain genomes for metagenomic binning, comparative biology and taxonomic classification.</title>
        <authorList>
            <person name="Goeker M."/>
        </authorList>
    </citation>
    <scope>NUCLEOTIDE SEQUENCE [LARGE SCALE GENOMIC DNA]</scope>
    <source>
        <strain evidence="2 3">DSM 22008</strain>
    </source>
</reference>
<comment type="caution">
    <text evidence="2">The sequence shown here is derived from an EMBL/GenBank/DDBJ whole genome shotgun (WGS) entry which is preliminary data.</text>
</comment>
<dbReference type="EMBL" id="RBII01000001">
    <property type="protein sequence ID" value="RKQ70895.1"/>
    <property type="molecule type" value="Genomic_DNA"/>
</dbReference>
<evidence type="ECO:0000313" key="3">
    <source>
        <dbReference type="Proteomes" id="UP000282211"/>
    </source>
</evidence>
<sequence length="142" mass="15854">MSDNTPIPSKESEALLAHVTQIASAYLSRNKVPAESIPELLTTIYDGLVLAVSDRKDTADENELVPAVPIEDSLSDDAIICLEDGLSFQSLKRHLRVKYDMTPEAYRKKWGLPLDYPMVAPNYAKRRSELAKRTGLGKHRTD</sequence>
<protein>
    <submittedName>
        <fullName evidence="2">MucR family transcriptional regulator</fullName>
    </submittedName>
</protein>
<keyword evidence="3" id="KW-1185">Reference proteome</keyword>
<evidence type="ECO:0000256" key="1">
    <source>
        <dbReference type="ARBA" id="ARBA00007031"/>
    </source>
</evidence>
<dbReference type="InParanoid" id="A0A420WIZ7"/>
<name>A0A420WIZ7_9PROT</name>